<name>A0A1X0Q736_9MICR</name>
<dbReference type="VEuPathDB" id="MicrosporidiaDB:A0H76_2580"/>
<dbReference type="GO" id="GO:0031509">
    <property type="term" value="P:subtelomeric heterochromatin formation"/>
    <property type="evidence" value="ECO:0007669"/>
    <property type="project" value="EnsemblFungi"/>
</dbReference>
<feature type="domain" description="UBC core" evidence="5">
    <location>
        <begin position="4"/>
        <end position="151"/>
    </location>
</feature>
<dbReference type="GO" id="GO:1990303">
    <property type="term" value="C:UBR1-RAD6 ubiquitin ligase complex"/>
    <property type="evidence" value="ECO:0007669"/>
    <property type="project" value="EnsemblFungi"/>
</dbReference>
<sequence length="162" mass="18338">MATSPTRRLLKDLEVVNNNCETHKIYAEPLESDVFTWVAIISGPSDTPYEGGSFSLAMIFDETYPQNAPEVCFLCPMFHPNVYNNGDLCLDILKNKWSPTYDVLGILLSIQSLLNDPNINSPANVEAANLYENDPNQYHLRVRDIVEKSWDINEIGKKKKTT</sequence>
<dbReference type="EMBL" id="LVKB01000250">
    <property type="protein sequence ID" value="ORD95576.1"/>
    <property type="molecule type" value="Genomic_DNA"/>
</dbReference>
<dbReference type="Gene3D" id="3.10.110.10">
    <property type="entry name" value="Ubiquitin Conjugating Enzyme"/>
    <property type="match status" value="1"/>
</dbReference>
<proteinExistence type="inferred from homology"/>
<dbReference type="VEuPathDB" id="MicrosporidiaDB:HERIO_2388"/>
<dbReference type="GO" id="GO:0005524">
    <property type="term" value="F:ATP binding"/>
    <property type="evidence" value="ECO:0007669"/>
    <property type="project" value="UniProtKB-UniRule"/>
</dbReference>
<dbReference type="GO" id="GO:0070628">
    <property type="term" value="F:proteasome binding"/>
    <property type="evidence" value="ECO:0007669"/>
    <property type="project" value="EnsemblFungi"/>
</dbReference>
<keyword evidence="4" id="KW-0067">ATP-binding</keyword>
<dbReference type="PANTHER" id="PTHR24067">
    <property type="entry name" value="UBIQUITIN-CONJUGATING ENZYME E2"/>
    <property type="match status" value="1"/>
</dbReference>
<dbReference type="GO" id="GO:0070987">
    <property type="term" value="P:error-free translesion synthesis"/>
    <property type="evidence" value="ECO:0007669"/>
    <property type="project" value="EnsemblFungi"/>
</dbReference>
<dbReference type="GO" id="GO:0031571">
    <property type="term" value="P:mitotic G1 DNA damage checkpoint signaling"/>
    <property type="evidence" value="ECO:0007669"/>
    <property type="project" value="EnsemblFungi"/>
</dbReference>
<dbReference type="GO" id="GO:0120174">
    <property type="term" value="P:stress-induced homeostatically regulated protein degradation pathway"/>
    <property type="evidence" value="ECO:0007669"/>
    <property type="project" value="EnsemblFungi"/>
</dbReference>
<dbReference type="SUPFAM" id="SSF54495">
    <property type="entry name" value="UBC-like"/>
    <property type="match status" value="1"/>
</dbReference>
<dbReference type="GO" id="GO:0005737">
    <property type="term" value="C:cytoplasm"/>
    <property type="evidence" value="ECO:0007669"/>
    <property type="project" value="EnsemblFungi"/>
</dbReference>
<evidence type="ECO:0000256" key="4">
    <source>
        <dbReference type="RuleBase" id="RU362109"/>
    </source>
</evidence>
<keyword evidence="2 4" id="KW-0833">Ubl conjugation pathway</keyword>
<evidence type="ECO:0000256" key="3">
    <source>
        <dbReference type="PROSITE-ProRule" id="PRU10133"/>
    </source>
</evidence>
<keyword evidence="4" id="KW-0547">Nucleotide-binding</keyword>
<evidence type="ECO:0000313" key="7">
    <source>
        <dbReference type="EMBL" id="ORD99965.1"/>
    </source>
</evidence>
<dbReference type="GO" id="GO:0090089">
    <property type="term" value="P:regulation of dipeptide transport"/>
    <property type="evidence" value="ECO:0007669"/>
    <property type="project" value="EnsemblFungi"/>
</dbReference>
<dbReference type="GO" id="GO:0042276">
    <property type="term" value="P:error-prone translesion synthesis"/>
    <property type="evidence" value="ECO:0007669"/>
    <property type="project" value="EnsemblFungi"/>
</dbReference>
<dbReference type="GO" id="GO:0017116">
    <property type="term" value="F:single-stranded DNA helicase activity"/>
    <property type="evidence" value="ECO:0007669"/>
    <property type="project" value="EnsemblFungi"/>
</dbReference>
<keyword evidence="1" id="KW-0808">Transferase</keyword>
<dbReference type="GO" id="GO:0006353">
    <property type="term" value="P:DNA-templated transcription termination"/>
    <property type="evidence" value="ECO:0007669"/>
    <property type="project" value="EnsemblFungi"/>
</dbReference>
<evidence type="ECO:0000313" key="8">
    <source>
        <dbReference type="Proteomes" id="UP000192356"/>
    </source>
</evidence>
<comment type="similarity">
    <text evidence="4">Belongs to the ubiquitin-conjugating enzyme family.</text>
</comment>
<evidence type="ECO:0000313" key="9">
    <source>
        <dbReference type="Proteomes" id="UP000192501"/>
    </source>
</evidence>
<dbReference type="Proteomes" id="UP000192501">
    <property type="component" value="Unassembled WGS sequence"/>
</dbReference>
<dbReference type="GO" id="GO:0007535">
    <property type="term" value="P:donor selection"/>
    <property type="evidence" value="ECO:0007669"/>
    <property type="project" value="EnsemblFungi"/>
</dbReference>
<dbReference type="GO" id="GO:0042138">
    <property type="term" value="P:meiotic DNA double-strand break formation"/>
    <property type="evidence" value="ECO:0007669"/>
    <property type="project" value="EnsemblFungi"/>
</dbReference>
<dbReference type="GO" id="GO:1990305">
    <property type="term" value="C:RAD6-UBR2 ubiquitin ligase complex"/>
    <property type="evidence" value="ECO:0007669"/>
    <property type="project" value="EnsemblFungi"/>
</dbReference>
<feature type="active site" description="Glycyl thioester intermediate" evidence="3">
    <location>
        <position position="89"/>
    </location>
</feature>
<evidence type="ECO:0000256" key="1">
    <source>
        <dbReference type="ARBA" id="ARBA00022679"/>
    </source>
</evidence>
<dbReference type="GO" id="GO:0071629">
    <property type="term" value="P:cytoplasm protein quality control by the ubiquitin-proteasome system"/>
    <property type="evidence" value="ECO:0007669"/>
    <property type="project" value="EnsemblFungi"/>
</dbReference>
<dbReference type="GO" id="GO:1990304">
    <property type="term" value="C:MUB1-RAD6-UBR2 ubiquitin ligase complex"/>
    <property type="evidence" value="ECO:0007669"/>
    <property type="project" value="EnsemblFungi"/>
</dbReference>
<organism evidence="6 8">
    <name type="scientific">Hepatospora eriocheir</name>
    <dbReference type="NCBI Taxonomy" id="1081669"/>
    <lineage>
        <taxon>Eukaryota</taxon>
        <taxon>Fungi</taxon>
        <taxon>Fungi incertae sedis</taxon>
        <taxon>Microsporidia</taxon>
        <taxon>Hepatosporidae</taxon>
        <taxon>Hepatospora</taxon>
    </lineage>
</organism>
<dbReference type="GO" id="GO:0003697">
    <property type="term" value="F:single-stranded DNA binding"/>
    <property type="evidence" value="ECO:0007669"/>
    <property type="project" value="EnsemblFungi"/>
</dbReference>
<dbReference type="SMART" id="SM00212">
    <property type="entry name" value="UBCc"/>
    <property type="match status" value="1"/>
</dbReference>
<evidence type="ECO:0000313" key="6">
    <source>
        <dbReference type="EMBL" id="ORD95576.1"/>
    </source>
</evidence>
<dbReference type="GO" id="GO:0000724">
    <property type="term" value="P:double-strand break repair via homologous recombination"/>
    <property type="evidence" value="ECO:0007669"/>
    <property type="project" value="EnsemblFungi"/>
</dbReference>
<dbReference type="EMBL" id="LTAI01000083">
    <property type="protein sequence ID" value="ORD99965.1"/>
    <property type="molecule type" value="Genomic_DNA"/>
</dbReference>
<evidence type="ECO:0000259" key="5">
    <source>
        <dbReference type="PROSITE" id="PS50127"/>
    </source>
</evidence>
<comment type="caution">
    <text evidence="6">The sequence shown here is derived from an EMBL/GenBank/DDBJ whole genome shotgun (WGS) entry which is preliminary data.</text>
</comment>
<dbReference type="GO" id="GO:0005634">
    <property type="term" value="C:nucleus"/>
    <property type="evidence" value="ECO:0007669"/>
    <property type="project" value="EnsemblFungi"/>
</dbReference>
<dbReference type="GO" id="GO:2000639">
    <property type="term" value="P:negative regulation of SREBP signaling pathway"/>
    <property type="evidence" value="ECO:0007669"/>
    <property type="project" value="EnsemblFungi"/>
</dbReference>
<keyword evidence="8" id="KW-1185">Reference proteome</keyword>
<dbReference type="GO" id="GO:0036503">
    <property type="term" value="P:ERAD pathway"/>
    <property type="evidence" value="ECO:0007669"/>
    <property type="project" value="EnsemblFungi"/>
</dbReference>
<dbReference type="Proteomes" id="UP000192356">
    <property type="component" value="Unassembled WGS sequence"/>
</dbReference>
<dbReference type="PROSITE" id="PS50127">
    <property type="entry name" value="UBC_2"/>
    <property type="match status" value="1"/>
</dbReference>
<dbReference type="GO" id="GO:0033503">
    <property type="term" value="C:HULC complex"/>
    <property type="evidence" value="ECO:0007669"/>
    <property type="project" value="EnsemblFungi"/>
</dbReference>
<reference evidence="8 9" key="1">
    <citation type="journal article" date="2017" name="Environ. Microbiol.">
        <title>Decay of the glycolytic pathway and adaptation to intranuclear parasitism within Enterocytozoonidae microsporidia.</title>
        <authorList>
            <person name="Wiredu Boakye D."/>
            <person name="Jaroenlak P."/>
            <person name="Prachumwat A."/>
            <person name="Williams T.A."/>
            <person name="Bateman K.S."/>
            <person name="Itsathitphaisarn O."/>
            <person name="Sritunyalucksana K."/>
            <person name="Paszkiewicz K.H."/>
            <person name="Moore K.A."/>
            <person name="Stentiford G.D."/>
            <person name="Williams B.A."/>
        </authorList>
    </citation>
    <scope>NUCLEOTIDE SEQUENCE [LARGE SCALE GENOMIC DNA]</scope>
    <source>
        <strain evidence="9">canceri</strain>
        <strain evidence="7">Canceri</strain>
        <strain evidence="6 8">GB1</strain>
    </source>
</reference>
<dbReference type="OrthoDB" id="9984419at2759"/>
<dbReference type="GO" id="GO:0034620">
    <property type="term" value="P:cellular response to unfolded protein"/>
    <property type="evidence" value="ECO:0007669"/>
    <property type="project" value="EnsemblFungi"/>
</dbReference>
<dbReference type="GO" id="GO:0097505">
    <property type="term" value="C:Rad6-Rad18 complex"/>
    <property type="evidence" value="ECO:0007669"/>
    <property type="project" value="EnsemblFungi"/>
</dbReference>
<dbReference type="AlphaFoldDB" id="A0A1X0Q736"/>
<dbReference type="GO" id="GO:0009302">
    <property type="term" value="P:sno(s)RNA transcription"/>
    <property type="evidence" value="ECO:0007669"/>
    <property type="project" value="EnsemblFungi"/>
</dbReference>
<dbReference type="GO" id="GO:0006366">
    <property type="term" value="P:transcription by RNA polymerase II"/>
    <property type="evidence" value="ECO:0007669"/>
    <property type="project" value="EnsemblFungi"/>
</dbReference>
<dbReference type="GO" id="GO:0071596">
    <property type="term" value="P:ubiquitin-dependent protein catabolic process via the N-end rule pathway"/>
    <property type="evidence" value="ECO:0007669"/>
    <property type="project" value="EnsemblFungi"/>
</dbReference>
<dbReference type="Pfam" id="PF00179">
    <property type="entry name" value="UQ_con"/>
    <property type="match status" value="1"/>
</dbReference>
<gene>
    <name evidence="6" type="primary">UBC2</name>
    <name evidence="7" type="ORF">A0H76_2580</name>
    <name evidence="6" type="ORF">HERIO_2388</name>
</gene>
<accession>A0A1X0Q736</accession>
<dbReference type="GO" id="GO:0042275">
    <property type="term" value="P:error-free postreplication DNA repair"/>
    <property type="evidence" value="ECO:0007669"/>
    <property type="project" value="EnsemblFungi"/>
</dbReference>
<dbReference type="GO" id="GO:0000722">
    <property type="term" value="P:telomere maintenance via recombination"/>
    <property type="evidence" value="ECO:0007669"/>
    <property type="project" value="EnsemblFungi"/>
</dbReference>
<dbReference type="InterPro" id="IPR016135">
    <property type="entry name" value="UBQ-conjugating_enzyme/RWD"/>
</dbReference>
<dbReference type="InterPro" id="IPR050113">
    <property type="entry name" value="Ub_conjugating_enzyme"/>
</dbReference>
<dbReference type="GO" id="GO:0016567">
    <property type="term" value="P:protein ubiquitination"/>
    <property type="evidence" value="ECO:0007669"/>
    <property type="project" value="EnsemblFungi"/>
</dbReference>
<dbReference type="GO" id="GO:0061631">
    <property type="term" value="F:ubiquitin conjugating enzyme activity"/>
    <property type="evidence" value="ECO:0007669"/>
    <property type="project" value="EnsemblFungi"/>
</dbReference>
<dbReference type="GO" id="GO:0000781">
    <property type="term" value="C:chromosome, telomeric region"/>
    <property type="evidence" value="ECO:0007669"/>
    <property type="project" value="GOC"/>
</dbReference>
<protein>
    <submittedName>
        <fullName evidence="6">UBC2</fullName>
    </submittedName>
</protein>
<dbReference type="PROSITE" id="PS00183">
    <property type="entry name" value="UBC_1"/>
    <property type="match status" value="1"/>
</dbReference>
<evidence type="ECO:0000256" key="2">
    <source>
        <dbReference type="ARBA" id="ARBA00022786"/>
    </source>
</evidence>
<dbReference type="InterPro" id="IPR023313">
    <property type="entry name" value="UBQ-conjugating_AS"/>
</dbReference>
<dbReference type="InterPro" id="IPR000608">
    <property type="entry name" value="UBC"/>
</dbReference>